<dbReference type="Gramene" id="AET2Gv20051700.9">
    <property type="protein sequence ID" value="AET2Gv20051700.9"/>
    <property type="gene ID" value="AET2Gv20051700"/>
</dbReference>
<dbReference type="EnsemblPlants" id="AET2Gv20051700.9">
    <property type="protein sequence ID" value="AET2Gv20051700.9"/>
    <property type="gene ID" value="AET2Gv20051700"/>
</dbReference>
<keyword evidence="2" id="KW-1185">Reference proteome</keyword>
<protein>
    <submittedName>
        <fullName evidence="1">Uncharacterized protein</fullName>
    </submittedName>
</protein>
<reference evidence="2" key="2">
    <citation type="journal article" date="2017" name="Nat. Plants">
        <title>The Aegilops tauschii genome reveals multiple impacts of transposons.</title>
        <authorList>
            <person name="Zhao G."/>
            <person name="Zou C."/>
            <person name="Li K."/>
            <person name="Wang K."/>
            <person name="Li T."/>
            <person name="Gao L."/>
            <person name="Zhang X."/>
            <person name="Wang H."/>
            <person name="Yang Z."/>
            <person name="Liu X."/>
            <person name="Jiang W."/>
            <person name="Mao L."/>
            <person name="Kong X."/>
            <person name="Jiao Y."/>
            <person name="Jia J."/>
        </authorList>
    </citation>
    <scope>NUCLEOTIDE SEQUENCE [LARGE SCALE GENOMIC DNA]</scope>
    <source>
        <strain evidence="2">cv. AL8/78</strain>
    </source>
</reference>
<reference evidence="2" key="1">
    <citation type="journal article" date="2014" name="Science">
        <title>Ancient hybridizations among the ancestral genomes of bread wheat.</title>
        <authorList>
            <consortium name="International Wheat Genome Sequencing Consortium,"/>
            <person name="Marcussen T."/>
            <person name="Sandve S.R."/>
            <person name="Heier L."/>
            <person name="Spannagl M."/>
            <person name="Pfeifer M."/>
            <person name="Jakobsen K.S."/>
            <person name="Wulff B.B."/>
            <person name="Steuernagel B."/>
            <person name="Mayer K.F."/>
            <person name="Olsen O.A."/>
        </authorList>
    </citation>
    <scope>NUCLEOTIDE SEQUENCE [LARGE SCALE GENOMIC DNA]</scope>
    <source>
        <strain evidence="2">cv. AL8/78</strain>
    </source>
</reference>
<name>A0A453AAL8_AEGTS</name>
<sequence>MSLSVDRTSVFIAHRLTTAMLCDEVFTFLHIHRQYSIHI</sequence>
<accession>A0A453AAL8</accession>
<reference evidence="1" key="5">
    <citation type="journal article" date="2021" name="G3 (Bethesda)">
        <title>Aegilops tauschii genome assembly Aet v5.0 features greater sequence contiguity and improved annotation.</title>
        <authorList>
            <person name="Wang L."/>
            <person name="Zhu T."/>
            <person name="Rodriguez J.C."/>
            <person name="Deal K.R."/>
            <person name="Dubcovsky J."/>
            <person name="McGuire P.E."/>
            <person name="Lux T."/>
            <person name="Spannagl M."/>
            <person name="Mayer K.F.X."/>
            <person name="Baldrich P."/>
            <person name="Meyers B.C."/>
            <person name="Huo N."/>
            <person name="Gu Y.Q."/>
            <person name="Zhou H."/>
            <person name="Devos K.M."/>
            <person name="Bennetzen J.L."/>
            <person name="Unver T."/>
            <person name="Budak H."/>
            <person name="Gulick P.J."/>
            <person name="Galiba G."/>
            <person name="Kalapos B."/>
            <person name="Nelson D.R."/>
            <person name="Li P."/>
            <person name="You F.M."/>
            <person name="Luo M.C."/>
            <person name="Dvorak J."/>
        </authorList>
    </citation>
    <scope>NUCLEOTIDE SEQUENCE [LARGE SCALE GENOMIC DNA]</scope>
    <source>
        <strain evidence="1">cv. AL8/78</strain>
    </source>
</reference>
<evidence type="ECO:0000313" key="1">
    <source>
        <dbReference type="EnsemblPlants" id="AET2Gv20051700.9"/>
    </source>
</evidence>
<reference evidence="1" key="3">
    <citation type="journal article" date="2017" name="Nature">
        <title>Genome sequence of the progenitor of the wheat D genome Aegilops tauschii.</title>
        <authorList>
            <person name="Luo M.C."/>
            <person name="Gu Y.Q."/>
            <person name="Puiu D."/>
            <person name="Wang H."/>
            <person name="Twardziok S.O."/>
            <person name="Deal K.R."/>
            <person name="Huo N."/>
            <person name="Zhu T."/>
            <person name="Wang L."/>
            <person name="Wang Y."/>
            <person name="McGuire P.E."/>
            <person name="Liu S."/>
            <person name="Long H."/>
            <person name="Ramasamy R.K."/>
            <person name="Rodriguez J.C."/>
            <person name="Van S.L."/>
            <person name="Yuan L."/>
            <person name="Wang Z."/>
            <person name="Xia Z."/>
            <person name="Xiao L."/>
            <person name="Anderson O.D."/>
            <person name="Ouyang S."/>
            <person name="Liang Y."/>
            <person name="Zimin A.V."/>
            <person name="Pertea G."/>
            <person name="Qi P."/>
            <person name="Bennetzen J.L."/>
            <person name="Dai X."/>
            <person name="Dawson M.W."/>
            <person name="Muller H.G."/>
            <person name="Kugler K."/>
            <person name="Rivarola-Duarte L."/>
            <person name="Spannagl M."/>
            <person name="Mayer K.F.X."/>
            <person name="Lu F.H."/>
            <person name="Bevan M.W."/>
            <person name="Leroy P."/>
            <person name="Li P."/>
            <person name="You F.M."/>
            <person name="Sun Q."/>
            <person name="Liu Z."/>
            <person name="Lyons E."/>
            <person name="Wicker T."/>
            <person name="Salzberg S.L."/>
            <person name="Devos K.M."/>
            <person name="Dvorak J."/>
        </authorList>
    </citation>
    <scope>NUCLEOTIDE SEQUENCE [LARGE SCALE GENOMIC DNA]</scope>
    <source>
        <strain evidence="1">cv. AL8/78</strain>
    </source>
</reference>
<dbReference type="Proteomes" id="UP000015105">
    <property type="component" value="Chromosome 2D"/>
</dbReference>
<evidence type="ECO:0000313" key="2">
    <source>
        <dbReference type="Proteomes" id="UP000015105"/>
    </source>
</evidence>
<organism evidence="1 2">
    <name type="scientific">Aegilops tauschii subsp. strangulata</name>
    <name type="common">Goatgrass</name>
    <dbReference type="NCBI Taxonomy" id="200361"/>
    <lineage>
        <taxon>Eukaryota</taxon>
        <taxon>Viridiplantae</taxon>
        <taxon>Streptophyta</taxon>
        <taxon>Embryophyta</taxon>
        <taxon>Tracheophyta</taxon>
        <taxon>Spermatophyta</taxon>
        <taxon>Magnoliopsida</taxon>
        <taxon>Liliopsida</taxon>
        <taxon>Poales</taxon>
        <taxon>Poaceae</taxon>
        <taxon>BOP clade</taxon>
        <taxon>Pooideae</taxon>
        <taxon>Triticodae</taxon>
        <taxon>Triticeae</taxon>
        <taxon>Triticinae</taxon>
        <taxon>Aegilops</taxon>
    </lineage>
</organism>
<reference evidence="1" key="4">
    <citation type="submission" date="2019-03" db="UniProtKB">
        <authorList>
            <consortium name="EnsemblPlants"/>
        </authorList>
    </citation>
    <scope>IDENTIFICATION</scope>
</reference>
<dbReference type="AlphaFoldDB" id="A0A453AAL8"/>
<proteinExistence type="predicted"/>